<gene>
    <name evidence="2" type="ORF">NLU13_8031</name>
</gene>
<dbReference type="Proteomes" id="UP001175261">
    <property type="component" value="Unassembled WGS sequence"/>
</dbReference>
<protein>
    <submittedName>
        <fullName evidence="2">Uncharacterized protein</fullName>
    </submittedName>
</protein>
<organism evidence="2 3">
    <name type="scientific">Sarocladium strictum</name>
    <name type="common">Black bundle disease fungus</name>
    <name type="synonym">Acremonium strictum</name>
    <dbReference type="NCBI Taxonomy" id="5046"/>
    <lineage>
        <taxon>Eukaryota</taxon>
        <taxon>Fungi</taxon>
        <taxon>Dikarya</taxon>
        <taxon>Ascomycota</taxon>
        <taxon>Pezizomycotina</taxon>
        <taxon>Sordariomycetes</taxon>
        <taxon>Hypocreomycetidae</taxon>
        <taxon>Hypocreales</taxon>
        <taxon>Sarocladiaceae</taxon>
        <taxon>Sarocladium</taxon>
    </lineage>
</organism>
<keyword evidence="3" id="KW-1185">Reference proteome</keyword>
<dbReference type="AlphaFoldDB" id="A0AA39GAX2"/>
<sequence>MVIMSHIDVPEIDFDVHDSVKTLHVLRCEHEKDPDGQPAINGSARFANASLSNWTEKRRKGKKLYIGYGVVIRATASNLSSWASSTSDLSSSQRQSIESYLNLMDQTDMRTSWWKEWKGLVASIVGIGVTSTKLAIAAKATASGFYFSMNLLGVGSLQLGTLKAAASVVATPAGPAVLLGATTAAAFYFID</sequence>
<name>A0AA39GAX2_SARSR</name>
<evidence type="ECO:0000256" key="1">
    <source>
        <dbReference type="SAM" id="Phobius"/>
    </source>
</evidence>
<evidence type="ECO:0000313" key="3">
    <source>
        <dbReference type="Proteomes" id="UP001175261"/>
    </source>
</evidence>
<reference evidence="2" key="1">
    <citation type="submission" date="2022-10" db="EMBL/GenBank/DDBJ databases">
        <title>Determination and structural analysis of whole genome sequence of Sarocladium strictum F4-1.</title>
        <authorList>
            <person name="Hu L."/>
            <person name="Jiang Y."/>
        </authorList>
    </citation>
    <scope>NUCLEOTIDE SEQUENCE</scope>
    <source>
        <strain evidence="2">F4-1</strain>
    </source>
</reference>
<keyword evidence="1" id="KW-0812">Transmembrane</keyword>
<dbReference type="EMBL" id="JAPDFR010000008">
    <property type="protein sequence ID" value="KAK0383940.1"/>
    <property type="molecule type" value="Genomic_DNA"/>
</dbReference>
<evidence type="ECO:0000313" key="2">
    <source>
        <dbReference type="EMBL" id="KAK0383940.1"/>
    </source>
</evidence>
<accession>A0AA39GAX2</accession>
<keyword evidence="1" id="KW-0472">Membrane</keyword>
<comment type="caution">
    <text evidence="2">The sequence shown here is derived from an EMBL/GenBank/DDBJ whole genome shotgun (WGS) entry which is preliminary data.</text>
</comment>
<feature type="transmembrane region" description="Helical" evidence="1">
    <location>
        <begin position="169"/>
        <end position="190"/>
    </location>
</feature>
<proteinExistence type="predicted"/>
<keyword evidence="1" id="KW-1133">Transmembrane helix</keyword>
<feature type="transmembrane region" description="Helical" evidence="1">
    <location>
        <begin position="119"/>
        <end position="138"/>
    </location>
</feature>